<accession>A0A387HE61</accession>
<evidence type="ECO:0000313" key="3">
    <source>
        <dbReference type="Proteomes" id="UP000271554"/>
    </source>
</evidence>
<dbReference type="OrthoDB" id="3636947at2"/>
<feature type="compositionally biased region" description="Basic and acidic residues" evidence="1">
    <location>
        <begin position="1"/>
        <end position="12"/>
    </location>
</feature>
<sequence>MAPDGKVTRRGDGGVTLNGEAVEPDYLMSVPGPRGLVTNGKEGGTGKGGFGVEGGWQSSRVTPPGADSLLDYDTVINGVRREPNGRVVGAVGSHLIANWRPRGTSATRGLSAIHDLATGAVQATAACDADTTEYDADLPRPTNLAEVRPAVSPNGRYLGKGGAVYDLTTGRGICTGGESDAKKITLNAVGDDGTAYGVAGEDKPRTPVAVSARAGSAQPLPKAMSTPDAIAQGAGVFVTYAGTDTLRLIVLRPRK</sequence>
<feature type="compositionally biased region" description="Gly residues" evidence="1">
    <location>
        <begin position="41"/>
        <end position="54"/>
    </location>
</feature>
<protein>
    <submittedName>
        <fullName evidence="2">Uncharacterized protein</fullName>
    </submittedName>
</protein>
<gene>
    <name evidence="2" type="ORF">DWB77_01172</name>
</gene>
<dbReference type="EMBL" id="CP032698">
    <property type="protein sequence ID" value="AYG79062.1"/>
    <property type="molecule type" value="Genomic_DNA"/>
</dbReference>
<dbReference type="Proteomes" id="UP000271554">
    <property type="component" value="Chromosome"/>
</dbReference>
<dbReference type="RefSeq" id="WP_120720223.1">
    <property type="nucleotide sequence ID" value="NZ_CP032698.1"/>
</dbReference>
<dbReference type="AlphaFoldDB" id="A0A387HE61"/>
<name>A0A387HE61_9ACTN</name>
<reference evidence="2 3" key="1">
    <citation type="submission" date="2018-10" db="EMBL/GenBank/DDBJ databases">
        <title>Relationship between Morphology and Antimicrobial Activity in Streptomyces.</title>
        <authorList>
            <person name="Kang H.J."/>
            <person name="Kim S.B."/>
        </authorList>
    </citation>
    <scope>NUCLEOTIDE SEQUENCE [LARGE SCALE GENOMIC DNA]</scope>
    <source>
        <strain evidence="2 3">BH38</strain>
    </source>
</reference>
<organism evidence="2 3">
    <name type="scientific">Streptomyces hundungensis</name>
    <dbReference type="NCBI Taxonomy" id="1077946"/>
    <lineage>
        <taxon>Bacteria</taxon>
        <taxon>Bacillati</taxon>
        <taxon>Actinomycetota</taxon>
        <taxon>Actinomycetes</taxon>
        <taxon>Kitasatosporales</taxon>
        <taxon>Streptomycetaceae</taxon>
        <taxon>Streptomyces</taxon>
    </lineage>
</organism>
<proteinExistence type="predicted"/>
<feature type="region of interest" description="Disordered" evidence="1">
    <location>
        <begin position="1"/>
        <end position="61"/>
    </location>
</feature>
<dbReference type="KEGG" id="shun:DWB77_01172"/>
<evidence type="ECO:0000313" key="2">
    <source>
        <dbReference type="EMBL" id="AYG79062.1"/>
    </source>
</evidence>
<keyword evidence="3" id="KW-1185">Reference proteome</keyword>
<evidence type="ECO:0000256" key="1">
    <source>
        <dbReference type="SAM" id="MobiDB-lite"/>
    </source>
</evidence>